<evidence type="ECO:0000313" key="6">
    <source>
        <dbReference type="Proteomes" id="UP001226651"/>
    </source>
</evidence>
<dbReference type="RefSeq" id="WP_285805362.1">
    <property type="nucleotide sequence ID" value="NZ_CP127389.1"/>
</dbReference>
<dbReference type="InterPro" id="IPR050708">
    <property type="entry name" value="T6SS_VgrG/RHS"/>
</dbReference>
<dbReference type="Pfam" id="PF22178">
    <property type="entry name" value="Gp5_trimer_C"/>
    <property type="match status" value="1"/>
</dbReference>
<dbReference type="Gene3D" id="2.30.110.50">
    <property type="match status" value="1"/>
</dbReference>
<dbReference type="InterPro" id="IPR006531">
    <property type="entry name" value="Gp5/Vgr_OB"/>
</dbReference>
<dbReference type="EMBL" id="CP127389">
    <property type="protein sequence ID" value="WIV89003.1"/>
    <property type="molecule type" value="Genomic_DNA"/>
</dbReference>
<feature type="region of interest" description="Disordered" evidence="2">
    <location>
        <begin position="1"/>
        <end position="22"/>
    </location>
</feature>
<feature type="compositionally biased region" description="Polar residues" evidence="2">
    <location>
        <begin position="1"/>
        <end position="10"/>
    </location>
</feature>
<dbReference type="SUPFAM" id="SSF69255">
    <property type="entry name" value="gp5 N-terminal domain-like"/>
    <property type="match status" value="1"/>
</dbReference>
<dbReference type="SUPFAM" id="SSF69349">
    <property type="entry name" value="Phage fibre proteins"/>
    <property type="match status" value="1"/>
</dbReference>
<protein>
    <submittedName>
        <fullName evidence="5">Type VI secretion system tip protein TssI/VgrG</fullName>
    </submittedName>
</protein>
<dbReference type="PANTHER" id="PTHR32305">
    <property type="match status" value="1"/>
</dbReference>
<dbReference type="InterPro" id="IPR017847">
    <property type="entry name" value="T6SS_RhsGE_Vgr_subset"/>
</dbReference>
<dbReference type="Gene3D" id="3.55.50.10">
    <property type="entry name" value="Baseplate protein-like domains"/>
    <property type="match status" value="1"/>
</dbReference>
<dbReference type="PANTHER" id="PTHR32305:SF11">
    <property type="entry name" value="TYPE VI SECRETION SYSTEM SPIKE PROTEIN VGRG3"/>
    <property type="match status" value="1"/>
</dbReference>
<accession>A0ABY8Y9T4</accession>
<dbReference type="NCBIfam" id="TIGR03361">
    <property type="entry name" value="VI_Rhs_Vgr"/>
    <property type="match status" value="1"/>
</dbReference>
<dbReference type="Gene3D" id="2.40.50.230">
    <property type="entry name" value="Gp5 N-terminal domain"/>
    <property type="match status" value="1"/>
</dbReference>
<gene>
    <name evidence="5" type="primary">tssI</name>
    <name evidence="5" type="ORF">QQS39_03045</name>
</gene>
<dbReference type="Proteomes" id="UP001226651">
    <property type="component" value="Chromosome"/>
</dbReference>
<keyword evidence="6" id="KW-1185">Reference proteome</keyword>
<evidence type="ECO:0000256" key="2">
    <source>
        <dbReference type="SAM" id="MobiDB-lite"/>
    </source>
</evidence>
<name>A0ABY8Y9T4_9GAMM</name>
<sequence length="720" mass="81073">MSTNDANNTPKPRLVLDDPTSSPSFKMGMTFSEQQARIKKYSELLETLGKGLLHTGLVFTCQIGGLPASTFQVTQFDLNEGLSELFTLSIHAVSEQNDIDFSNQLGVASSLTVSRDGKTLRTVQGLLASAEQGNTDGVKTWYQFVIRPEMWVMTLNQDSRIFQNKTVPQILQQLLDEAHIKYDNQFYQPELHQTRRYITQKRESAYAFWCRLAFEEGINFWFEEGPKLFYSDNHLGMTAGITLTYNPQAETDITDTTATTWRYTERLCSDVRIDKDYNPMRPSYPLSQETTGDVHQQHPVFESYGRFQEDAHAQPLNQLRYEQSQNHRQTGSASTNCFALMPGKVFTLTNHPSARMNSRWQVISVSHHGVQPSADNGGGEGTQLSNHVTFIPGTQEWRPPFHYKPLADGDELATVVGPEGEEIYTDEQGAVKVYFHWDRRGKPDHSGSCWLRVAQGWNGDGYGFMAIPRIGQEVIVSYLNGDIDRPIITGCTYNGRNAPPLDLPKDKTRTTFRTKTHKGTGFNELRFEDAGGREEVYLHAQRNQNTHINHNKFQYIGNDESHEVANNRKHEVCHNEFIRIVNEQTLNVGANQFEQIGKDRITRIDNHWKEVIYASHFQEVGENKQCDIQNDYKLTVAGGIHSHTKIHTLQASDTMLIKGKSGSIQIDAQGVTITGNITLRGNVSITGGAPEVVPSLESAVNEGLPLAEDCRAKALKQDTP</sequence>
<dbReference type="InterPro" id="IPR006533">
    <property type="entry name" value="T6SS_Vgr_RhsGE"/>
</dbReference>
<dbReference type="NCBIfam" id="TIGR01646">
    <property type="entry name" value="vgr_GE"/>
    <property type="match status" value="1"/>
</dbReference>
<dbReference type="SUPFAM" id="SSF69279">
    <property type="entry name" value="Phage tail proteins"/>
    <property type="match status" value="2"/>
</dbReference>
<dbReference type="Pfam" id="PF05954">
    <property type="entry name" value="Phage_GPD"/>
    <property type="match status" value="1"/>
</dbReference>
<dbReference type="InterPro" id="IPR054030">
    <property type="entry name" value="Gp5_Vgr_C"/>
</dbReference>
<feature type="domain" description="Gp5/Type VI secretion system Vgr C-terminal trimerisation" evidence="4">
    <location>
        <begin position="511"/>
        <end position="601"/>
    </location>
</feature>
<dbReference type="Gene3D" id="4.10.220.110">
    <property type="match status" value="1"/>
</dbReference>
<comment type="similarity">
    <text evidence="1">Belongs to the VgrG protein family.</text>
</comment>
<evidence type="ECO:0000259" key="3">
    <source>
        <dbReference type="Pfam" id="PF04717"/>
    </source>
</evidence>
<dbReference type="InterPro" id="IPR037026">
    <property type="entry name" value="Vgr_OB-fold_dom_sf"/>
</dbReference>
<feature type="domain" description="Gp5/Type VI secretion system Vgr protein OB-fold" evidence="3">
    <location>
        <begin position="427"/>
        <end position="493"/>
    </location>
</feature>
<evidence type="ECO:0000259" key="4">
    <source>
        <dbReference type="Pfam" id="PF22178"/>
    </source>
</evidence>
<evidence type="ECO:0000256" key="1">
    <source>
        <dbReference type="ARBA" id="ARBA00005558"/>
    </source>
</evidence>
<dbReference type="Pfam" id="PF04717">
    <property type="entry name" value="Phage_base_V"/>
    <property type="match status" value="1"/>
</dbReference>
<organism evidence="5 6">
    <name type="scientific">Proteus appendicitidis</name>
    <dbReference type="NCBI Taxonomy" id="3034648"/>
    <lineage>
        <taxon>Bacteria</taxon>
        <taxon>Pseudomonadati</taxon>
        <taxon>Pseudomonadota</taxon>
        <taxon>Gammaproteobacteria</taxon>
        <taxon>Enterobacterales</taxon>
        <taxon>Morganellaceae</taxon>
        <taxon>Proteus</taxon>
    </lineage>
</organism>
<evidence type="ECO:0000313" key="5">
    <source>
        <dbReference type="EMBL" id="WIV89003.1"/>
    </source>
</evidence>
<proteinExistence type="inferred from homology"/>
<reference evidence="5 6" key="1">
    <citation type="submission" date="2023-06" db="EMBL/GenBank/DDBJ databases">
        <title>Proteus appendicitidis sp. nov., isolated from the appendiceal pus of an appendicitis patient in Yongzhou, China.</title>
        <authorList>
            <person name="Cai X."/>
        </authorList>
    </citation>
    <scope>NUCLEOTIDE SEQUENCE [LARGE SCALE GENOMIC DNA]</scope>
    <source>
        <strain evidence="5 6">HZ0627</strain>
    </source>
</reference>